<name>A0A7T0LVU3_9CAUD</name>
<dbReference type="Proteomes" id="UP000594462">
    <property type="component" value="Segment"/>
</dbReference>
<accession>A0A7T0LVU3</accession>
<keyword evidence="2" id="KW-1185">Reference proteome</keyword>
<reference evidence="1 2" key="1">
    <citation type="submission" date="2019-12" db="EMBL/GenBank/DDBJ databases">
        <authorList>
            <person name="Shneider M.M."/>
            <person name="Evseev P.V."/>
            <person name="Lukianova A.A."/>
            <person name="Kabilov M.R."/>
            <person name="Miroshnikov K.A."/>
        </authorList>
    </citation>
    <scope>NUCLEOTIDE SEQUENCE [LARGE SCALE GENOMIC DNA]</scope>
</reference>
<gene>
    <name evidence="1" type="ORF">Possum_00002</name>
</gene>
<evidence type="ECO:0000313" key="2">
    <source>
        <dbReference type="Proteomes" id="UP000594462"/>
    </source>
</evidence>
<proteinExistence type="predicted"/>
<sequence>MTYKDECPANGEGHKFERATIPSEFITGIEGGKPLIVVQCAYCGCKAPIEPPQYMFTERPVTPSTWLELTASQLDTYMLSDGTALLVDPDTRQYCYVYWDEAAQCSNPFPNHAEAVMARTVYIANL</sequence>
<evidence type="ECO:0000313" key="1">
    <source>
        <dbReference type="EMBL" id="QPL10843.1"/>
    </source>
</evidence>
<organism evidence="1 2">
    <name type="scientific">Pectobacterium phage Possum</name>
    <dbReference type="NCBI Taxonomy" id="2686301"/>
    <lineage>
        <taxon>Viruses</taxon>
        <taxon>Duplodnaviria</taxon>
        <taxon>Heunggongvirae</taxon>
        <taxon>Uroviricota</taxon>
        <taxon>Caudoviricetes</taxon>
        <taxon>Schitoviridae</taxon>
        <taxon>Cbunavirus</taxon>
        <taxon>Cbunavirus possum</taxon>
    </lineage>
</organism>
<dbReference type="EMBL" id="MN812687">
    <property type="protein sequence ID" value="QPL10843.1"/>
    <property type="molecule type" value="Genomic_DNA"/>
</dbReference>
<protein>
    <submittedName>
        <fullName evidence="1">Uncharacterized protein</fullName>
    </submittedName>
</protein>